<reference evidence="11 12" key="1">
    <citation type="submission" date="2015-04" db="EMBL/GenBank/DDBJ databases">
        <authorList>
            <person name="Heijne W.H."/>
            <person name="Fedorova N.D."/>
            <person name="Nierman W.C."/>
            <person name="Vollebregt A.W."/>
            <person name="Zhao Z."/>
            <person name="Wu L."/>
            <person name="Kumar M."/>
            <person name="Stam H."/>
            <person name="van den Berg M.A."/>
            <person name="Pel H.J."/>
        </authorList>
    </citation>
    <scope>NUCLEOTIDE SEQUENCE [LARGE SCALE GENOMIC DNA]</scope>
    <source>
        <strain evidence="11 12">CBS 393.64</strain>
    </source>
</reference>
<evidence type="ECO:0000256" key="7">
    <source>
        <dbReference type="PIRSR" id="PIRSR601461-1"/>
    </source>
</evidence>
<feature type="chain" id="PRO_5002481958" evidence="9">
    <location>
        <begin position="21"/>
        <end position="395"/>
    </location>
</feature>
<dbReference type="InterPro" id="IPR021109">
    <property type="entry name" value="Peptidase_aspartic_dom_sf"/>
</dbReference>
<gene>
    <name evidence="11" type="ORF">T310_7663</name>
</gene>
<evidence type="ECO:0000256" key="4">
    <source>
        <dbReference type="ARBA" id="ARBA00022670"/>
    </source>
</evidence>
<accession>A0A0F4YKI8</accession>
<comment type="caution">
    <text evidence="11">The sequence shown here is derived from an EMBL/GenBank/DDBJ whole genome shotgun (WGS) entry which is preliminary data.</text>
</comment>
<protein>
    <submittedName>
        <fullName evidence="11">Aspergillopepsin I</fullName>
        <ecNumber evidence="11">3.4.23.18</ecNumber>
    </submittedName>
</protein>
<evidence type="ECO:0000256" key="9">
    <source>
        <dbReference type="SAM" id="SignalP"/>
    </source>
</evidence>
<evidence type="ECO:0000256" key="5">
    <source>
        <dbReference type="ARBA" id="ARBA00022750"/>
    </source>
</evidence>
<keyword evidence="5 8" id="KW-0064">Aspartyl protease</keyword>
<dbReference type="Proteomes" id="UP000053958">
    <property type="component" value="Unassembled WGS sequence"/>
</dbReference>
<dbReference type="InterPro" id="IPR001461">
    <property type="entry name" value="Aspartic_peptidase_A1"/>
</dbReference>
<dbReference type="PROSITE" id="PS51767">
    <property type="entry name" value="PEPTIDASE_A1"/>
    <property type="match status" value="1"/>
</dbReference>
<dbReference type="GO" id="GO:0006508">
    <property type="term" value="P:proteolysis"/>
    <property type="evidence" value="ECO:0007669"/>
    <property type="project" value="UniProtKB-KW"/>
</dbReference>
<evidence type="ECO:0000256" key="1">
    <source>
        <dbReference type="ARBA" id="ARBA00004613"/>
    </source>
</evidence>
<evidence type="ECO:0000256" key="8">
    <source>
        <dbReference type="RuleBase" id="RU000454"/>
    </source>
</evidence>
<dbReference type="InterPro" id="IPR034163">
    <property type="entry name" value="Aspergillopepsin-like_cat_dom"/>
</dbReference>
<dbReference type="PANTHER" id="PTHR47966:SF2">
    <property type="entry name" value="ASPERGILLOPEPSIN-1-RELATED"/>
    <property type="match status" value="1"/>
</dbReference>
<dbReference type="RefSeq" id="XP_013324998.1">
    <property type="nucleotide sequence ID" value="XM_013469544.1"/>
</dbReference>
<feature type="signal peptide" evidence="9">
    <location>
        <begin position="1"/>
        <end position="20"/>
    </location>
</feature>
<dbReference type="FunFam" id="2.40.70.10:FF:000026">
    <property type="entry name" value="Endothiapepsin"/>
    <property type="match status" value="1"/>
</dbReference>
<keyword evidence="12" id="KW-1185">Reference proteome</keyword>
<evidence type="ECO:0000256" key="3">
    <source>
        <dbReference type="ARBA" id="ARBA00022525"/>
    </source>
</evidence>
<dbReference type="GO" id="GO:0004190">
    <property type="term" value="F:aspartic-type endopeptidase activity"/>
    <property type="evidence" value="ECO:0007669"/>
    <property type="project" value="UniProtKB-KW"/>
</dbReference>
<organism evidence="11 12">
    <name type="scientific">Rasamsonia emersonii (strain ATCC 16479 / CBS 393.64 / IMI 116815)</name>
    <dbReference type="NCBI Taxonomy" id="1408163"/>
    <lineage>
        <taxon>Eukaryota</taxon>
        <taxon>Fungi</taxon>
        <taxon>Dikarya</taxon>
        <taxon>Ascomycota</taxon>
        <taxon>Pezizomycotina</taxon>
        <taxon>Eurotiomycetes</taxon>
        <taxon>Eurotiomycetidae</taxon>
        <taxon>Eurotiales</taxon>
        <taxon>Trichocomaceae</taxon>
        <taxon>Rasamsonia</taxon>
    </lineage>
</organism>
<feature type="active site" evidence="7">
    <location>
        <position position="99"/>
    </location>
</feature>
<keyword evidence="9" id="KW-0732">Signal</keyword>
<feature type="active site" evidence="7">
    <location>
        <position position="280"/>
    </location>
</feature>
<dbReference type="CDD" id="cd06097">
    <property type="entry name" value="Aspergillopepsin_like"/>
    <property type="match status" value="1"/>
</dbReference>
<dbReference type="GO" id="GO:0005576">
    <property type="term" value="C:extracellular region"/>
    <property type="evidence" value="ECO:0007669"/>
    <property type="project" value="UniProtKB-SubCell"/>
</dbReference>
<dbReference type="InterPro" id="IPR033121">
    <property type="entry name" value="PEPTIDASE_A1"/>
</dbReference>
<evidence type="ECO:0000313" key="12">
    <source>
        <dbReference type="Proteomes" id="UP000053958"/>
    </source>
</evidence>
<comment type="subcellular location">
    <subcellularLocation>
        <location evidence="1">Secreted</location>
    </subcellularLocation>
</comment>
<keyword evidence="6 8" id="KW-0378">Hydrolase</keyword>
<dbReference type="GeneID" id="25319933"/>
<dbReference type="PANTHER" id="PTHR47966">
    <property type="entry name" value="BETA-SITE APP-CLEAVING ENZYME, ISOFORM A-RELATED"/>
    <property type="match status" value="1"/>
</dbReference>
<name>A0A0F4YKI8_RASE3</name>
<dbReference type="PRINTS" id="PR00792">
    <property type="entry name" value="PEPSIN"/>
</dbReference>
<dbReference type="AlphaFoldDB" id="A0A0F4YKI8"/>
<dbReference type="InterPro" id="IPR001969">
    <property type="entry name" value="Aspartic_peptidase_AS"/>
</dbReference>
<evidence type="ECO:0000256" key="6">
    <source>
        <dbReference type="ARBA" id="ARBA00022801"/>
    </source>
</evidence>
<comment type="similarity">
    <text evidence="2 8">Belongs to the peptidase A1 family.</text>
</comment>
<dbReference type="EC" id="3.4.23.18" evidence="11"/>
<dbReference type="EMBL" id="LASV01000461">
    <property type="protein sequence ID" value="KKA18386.1"/>
    <property type="molecule type" value="Genomic_DNA"/>
</dbReference>
<dbReference type="Gene3D" id="2.40.70.10">
    <property type="entry name" value="Acid Proteases"/>
    <property type="match status" value="2"/>
</dbReference>
<dbReference type="PROSITE" id="PS00141">
    <property type="entry name" value="ASP_PROTEASE"/>
    <property type="match status" value="1"/>
</dbReference>
<evidence type="ECO:0000313" key="11">
    <source>
        <dbReference type="EMBL" id="KKA18386.1"/>
    </source>
</evidence>
<proteinExistence type="inferred from homology"/>
<dbReference type="FunFam" id="2.40.70.10:FF:000024">
    <property type="entry name" value="Endothiapepsin"/>
    <property type="match status" value="1"/>
</dbReference>
<evidence type="ECO:0000259" key="10">
    <source>
        <dbReference type="PROSITE" id="PS51767"/>
    </source>
</evidence>
<dbReference type="OrthoDB" id="2747330at2759"/>
<sequence length="395" mass="41769">MVSFSKITVALAGFIAVASAAPTTKPRKSFTVTQIARPASSKNIPGLYAKTMRKYGATVPESVKLAAESGSVITTPTRNDAEYIAPVTVGTSTLHLNFDTGSADLWVFSNEMNAHDTRAHGVYTPSGNATKLNGYTWGITYGDGSYASGDVYRDYVSVGGVSTYQQVVEAASKVSYDFVVDGTDGILGLGFSNVNTVKPQPQKTFFDTVKSQLDQPVFAVALSHDGPGSYDFGKIDRSKYTGSIAYTNVDSSKGYWSFNATGYAVGDGAATSSLINGIADTGSSLLMLPTDVVNAYYSQVPGAHNDDNVGGMVFDCSTQLPDFTVLIGDAKVVVPGKVINYAPIQTNKSECFGGIQDKQDAPFSVFGDVFLKEQYVVFNADGPKLGFAPQAQAGQ</sequence>
<evidence type="ECO:0000256" key="2">
    <source>
        <dbReference type="ARBA" id="ARBA00007447"/>
    </source>
</evidence>
<keyword evidence="4 8" id="KW-0645">Protease</keyword>
<dbReference type="STRING" id="1408163.A0A0F4YKI8"/>
<dbReference type="SUPFAM" id="SSF50630">
    <property type="entry name" value="Acid proteases"/>
    <property type="match status" value="1"/>
</dbReference>
<keyword evidence="3" id="KW-0964">Secreted</keyword>
<feature type="domain" description="Peptidase A1" evidence="10">
    <location>
        <begin position="83"/>
        <end position="388"/>
    </location>
</feature>
<dbReference type="Pfam" id="PF00026">
    <property type="entry name" value="Asp"/>
    <property type="match status" value="1"/>
</dbReference>